<organism evidence="1 2">
    <name type="scientific">Actinobacillus pleuropneumoniae</name>
    <name type="common">Haemophilus pleuropneumoniae</name>
    <dbReference type="NCBI Taxonomy" id="715"/>
    <lineage>
        <taxon>Bacteria</taxon>
        <taxon>Pseudomonadati</taxon>
        <taxon>Pseudomonadota</taxon>
        <taxon>Gammaproteobacteria</taxon>
        <taxon>Pasteurellales</taxon>
        <taxon>Pasteurellaceae</taxon>
        <taxon>Actinobacillus</taxon>
    </lineage>
</organism>
<evidence type="ECO:0000313" key="1">
    <source>
        <dbReference type="EMBL" id="VEJ18062.1"/>
    </source>
</evidence>
<proteinExistence type="predicted"/>
<reference evidence="1 2" key="1">
    <citation type="submission" date="2018-12" db="EMBL/GenBank/DDBJ databases">
        <authorList>
            <consortium name="Pathogen Informatics"/>
        </authorList>
    </citation>
    <scope>NUCLEOTIDE SEQUENCE [LARGE SCALE GENOMIC DNA]</scope>
    <source>
        <strain evidence="1 2">NCTC10976</strain>
    </source>
</reference>
<sequence length="226" mass="26155">MPAKETLVNNFKEKFEYLNSINIRKGRNPKYYSYLNWNICVKKLILQELNLFRTTLSSVERLYISDLKDDIDKGIISSEETYYGDSVSIRFGNIPIPFKPLGKQKMLVEKGASLVFSHAMNGSVIALIYPPESNISTAERKFYVVGAWQDPLDLTSHKIRKILLLFLNAQLSGSILSYSRRIALTFAELESKHLSITEGKNRFFTYIKYITTFFKYLRKIYGLLPH</sequence>
<protein>
    <submittedName>
        <fullName evidence="1">Uncharacterized protein</fullName>
    </submittedName>
</protein>
<evidence type="ECO:0000313" key="2">
    <source>
        <dbReference type="Proteomes" id="UP000275510"/>
    </source>
</evidence>
<accession>A0A3S5F613</accession>
<name>A0A3S5F613_ACTPL</name>
<dbReference type="Proteomes" id="UP000275510">
    <property type="component" value="Chromosome"/>
</dbReference>
<dbReference type="AlphaFoldDB" id="A0A3S5F613"/>
<gene>
    <name evidence="1" type="ORF">NCTC10976_02230</name>
</gene>
<dbReference type="EMBL" id="LR134515">
    <property type="protein sequence ID" value="VEJ18062.1"/>
    <property type="molecule type" value="Genomic_DNA"/>
</dbReference>